<reference evidence="1 2" key="1">
    <citation type="submission" date="2020-05" db="EMBL/GenBank/DDBJ databases">
        <authorList>
            <person name="Campoy J."/>
            <person name="Schneeberger K."/>
            <person name="Spophaly S."/>
        </authorList>
    </citation>
    <scope>NUCLEOTIDE SEQUENCE [LARGE SCALE GENOMIC DNA]</scope>
    <source>
        <strain evidence="1">PruArmRojPasFocal</strain>
    </source>
</reference>
<dbReference type="Proteomes" id="UP000507222">
    <property type="component" value="Unassembled WGS sequence"/>
</dbReference>
<sequence>MARQIYDAMQPEGVGYEVHYITTYPKYNQIILAKGGSQLKATTAELERTASAVHGRTALWLECQRTEGSRKSIRNESAGYSYAKGTNIN</sequence>
<name>A0A6J5V993_PRUAR</name>
<protein>
    <submittedName>
        <fullName evidence="1">Uncharacterized protein</fullName>
    </submittedName>
</protein>
<organism evidence="1 2">
    <name type="scientific">Prunus armeniaca</name>
    <name type="common">Apricot</name>
    <name type="synonym">Armeniaca vulgaris</name>
    <dbReference type="NCBI Taxonomy" id="36596"/>
    <lineage>
        <taxon>Eukaryota</taxon>
        <taxon>Viridiplantae</taxon>
        <taxon>Streptophyta</taxon>
        <taxon>Embryophyta</taxon>
        <taxon>Tracheophyta</taxon>
        <taxon>Spermatophyta</taxon>
        <taxon>Magnoliopsida</taxon>
        <taxon>eudicotyledons</taxon>
        <taxon>Gunneridae</taxon>
        <taxon>Pentapetalae</taxon>
        <taxon>rosids</taxon>
        <taxon>fabids</taxon>
        <taxon>Rosales</taxon>
        <taxon>Rosaceae</taxon>
        <taxon>Amygdaloideae</taxon>
        <taxon>Amygdaleae</taxon>
        <taxon>Prunus</taxon>
    </lineage>
</organism>
<evidence type="ECO:0000313" key="1">
    <source>
        <dbReference type="EMBL" id="CAB4283945.1"/>
    </source>
</evidence>
<dbReference type="AlphaFoldDB" id="A0A6J5V993"/>
<proteinExistence type="predicted"/>
<evidence type="ECO:0000313" key="2">
    <source>
        <dbReference type="Proteomes" id="UP000507222"/>
    </source>
</evidence>
<dbReference type="EMBL" id="CAEKDK010000006">
    <property type="protein sequence ID" value="CAB4283945.1"/>
    <property type="molecule type" value="Genomic_DNA"/>
</dbReference>
<gene>
    <name evidence="1" type="ORF">CURHAP_LOCUS39334</name>
</gene>
<accession>A0A6J5V993</accession>